<dbReference type="InterPro" id="IPR051599">
    <property type="entry name" value="Cell_Envelope_Assoc"/>
</dbReference>
<dbReference type="CDD" id="cd06259">
    <property type="entry name" value="YdcF-like"/>
    <property type="match status" value="1"/>
</dbReference>
<gene>
    <name evidence="2" type="ORF">VPR01S_02_03360</name>
</gene>
<keyword evidence="3" id="KW-1185">Reference proteome</keyword>
<dbReference type="STRING" id="1219065.VPR01S_02_03360"/>
<dbReference type="RefSeq" id="WP_021704075.1">
    <property type="nucleotide sequence ID" value="NZ_BATJ01000002.1"/>
</dbReference>
<evidence type="ECO:0000259" key="1">
    <source>
        <dbReference type="Pfam" id="PF02698"/>
    </source>
</evidence>
<dbReference type="InterPro" id="IPR014729">
    <property type="entry name" value="Rossmann-like_a/b/a_fold"/>
</dbReference>
<proteinExistence type="predicted"/>
<accession>U2ZXC8</accession>
<evidence type="ECO:0000313" key="3">
    <source>
        <dbReference type="Proteomes" id="UP000016570"/>
    </source>
</evidence>
<reference evidence="2 3" key="1">
    <citation type="submission" date="2013-09" db="EMBL/GenBank/DDBJ databases">
        <title>Whole genome shotgun sequence of Vibrio proteolyticus NBRC 13287.</title>
        <authorList>
            <person name="Isaki S."/>
            <person name="Hosoyama A."/>
            <person name="Numata M."/>
            <person name="Hashimoto M."/>
            <person name="Hosoyama Y."/>
            <person name="Tsuchikane K."/>
            <person name="Noguchi M."/>
            <person name="Hirakata S."/>
            <person name="Ichikawa N."/>
            <person name="Ohji S."/>
            <person name="Yamazoe A."/>
            <person name="Fujita N."/>
        </authorList>
    </citation>
    <scope>NUCLEOTIDE SEQUENCE [LARGE SCALE GENOMIC DNA]</scope>
    <source>
        <strain evidence="2 3">NBRC 13287</strain>
    </source>
</reference>
<feature type="domain" description="DUF218" evidence="1">
    <location>
        <begin position="26"/>
        <end position="143"/>
    </location>
</feature>
<dbReference type="Proteomes" id="UP000016570">
    <property type="component" value="Unassembled WGS sequence"/>
</dbReference>
<name>U2ZXC8_VIBPR</name>
<dbReference type="eggNOG" id="COG1434">
    <property type="taxonomic scope" value="Bacteria"/>
</dbReference>
<dbReference type="Pfam" id="PF02698">
    <property type="entry name" value="DUF218"/>
    <property type="match status" value="1"/>
</dbReference>
<organism evidence="2 3">
    <name type="scientific">Vibrio proteolyticus NBRC 13287</name>
    <dbReference type="NCBI Taxonomy" id="1219065"/>
    <lineage>
        <taxon>Bacteria</taxon>
        <taxon>Pseudomonadati</taxon>
        <taxon>Pseudomonadota</taxon>
        <taxon>Gammaproteobacteria</taxon>
        <taxon>Vibrionales</taxon>
        <taxon>Vibrionaceae</taxon>
        <taxon>Vibrio</taxon>
    </lineage>
</organism>
<dbReference type="EMBL" id="BATJ01000002">
    <property type="protein sequence ID" value="GAD66085.1"/>
    <property type="molecule type" value="Genomic_DNA"/>
</dbReference>
<dbReference type="GO" id="GO:0005886">
    <property type="term" value="C:plasma membrane"/>
    <property type="evidence" value="ECO:0007669"/>
    <property type="project" value="TreeGrafter"/>
</dbReference>
<dbReference type="PANTHER" id="PTHR30336">
    <property type="entry name" value="INNER MEMBRANE PROTEIN, PROBABLE PERMEASE"/>
    <property type="match status" value="1"/>
</dbReference>
<comment type="caution">
    <text evidence="2">The sequence shown here is derived from an EMBL/GenBank/DDBJ whole genome shotgun (WGS) entry which is preliminary data.</text>
</comment>
<evidence type="ECO:0000313" key="2">
    <source>
        <dbReference type="EMBL" id="GAD66085.1"/>
    </source>
</evidence>
<dbReference type="AlphaFoldDB" id="U2ZXC8"/>
<dbReference type="Gene3D" id="3.40.50.620">
    <property type="entry name" value="HUPs"/>
    <property type="match status" value="1"/>
</dbReference>
<protein>
    <recommendedName>
        <fullName evidence="1">DUF218 domain-containing protein</fullName>
    </recommendedName>
</protein>
<dbReference type="PANTHER" id="PTHR30336:SF20">
    <property type="entry name" value="DUF218 DOMAIN-CONTAINING PROTEIN"/>
    <property type="match status" value="1"/>
</dbReference>
<sequence>MAEHLYQHLETLWNYMQLNHPPQAADCLVVLGSNDVRVAEVAAQLYHQKLAPIIVFSGGAGRLTEGLFDKSEAETFAEVARDCGVPAHAIILETEASNTGENIVFSHRQLKTRGIDAKQLLLVQKPYMERRAIATFEKQWPEEYERVAVTSQAGSLLDYINEDIDLDLVVTAMLGDFERIKTYPEKGFQTAQDIPAHVEHAYQQVLKQYPL</sequence>
<dbReference type="InterPro" id="IPR003848">
    <property type="entry name" value="DUF218"/>
</dbReference>